<dbReference type="InterPro" id="IPR013320">
    <property type="entry name" value="ConA-like_dom_sf"/>
</dbReference>
<proteinExistence type="predicted"/>
<dbReference type="SUPFAM" id="SSF49899">
    <property type="entry name" value="Concanavalin A-like lectins/glucanases"/>
    <property type="match status" value="1"/>
</dbReference>
<protein>
    <recommendedName>
        <fullName evidence="6">GH16 domain-containing protein</fullName>
    </recommendedName>
</protein>
<evidence type="ECO:0000256" key="4">
    <source>
        <dbReference type="SAM" id="MobiDB-lite"/>
    </source>
</evidence>
<reference evidence="7 8" key="1">
    <citation type="journal article" date="2019" name="Sci. Rep.">
        <title>A high-quality genome of Eragrostis curvula grass provides insights into Poaceae evolution and supports new strategies to enhance forage quality.</title>
        <authorList>
            <person name="Carballo J."/>
            <person name="Santos B.A.C.M."/>
            <person name="Zappacosta D."/>
            <person name="Garbus I."/>
            <person name="Selva J.P."/>
            <person name="Gallo C.A."/>
            <person name="Diaz A."/>
            <person name="Albertini E."/>
            <person name="Caccamo M."/>
            <person name="Echenique V."/>
        </authorList>
    </citation>
    <scope>NUCLEOTIDE SEQUENCE [LARGE SCALE GENOMIC DNA]</scope>
    <source>
        <strain evidence="8">cv. Victoria</strain>
        <tissue evidence="7">Leaf</tissue>
    </source>
</reference>
<dbReference type="OrthoDB" id="4781at2759"/>
<dbReference type="InterPro" id="IPR008263">
    <property type="entry name" value="GH16_AS"/>
</dbReference>
<name>A0A5J9U096_9POAL</name>
<feature type="region of interest" description="Disordered" evidence="4">
    <location>
        <begin position="227"/>
        <end position="250"/>
    </location>
</feature>
<evidence type="ECO:0000256" key="3">
    <source>
        <dbReference type="PIRSR" id="PIRSR005604-1"/>
    </source>
</evidence>
<dbReference type="PROSITE" id="PS01034">
    <property type="entry name" value="GH16_1"/>
    <property type="match status" value="1"/>
</dbReference>
<evidence type="ECO:0000313" key="8">
    <source>
        <dbReference type="Proteomes" id="UP000324897"/>
    </source>
</evidence>
<dbReference type="InterPro" id="IPR044791">
    <property type="entry name" value="Beta-glucanase/XTH"/>
</dbReference>
<evidence type="ECO:0000259" key="6">
    <source>
        <dbReference type="PROSITE" id="PS51762"/>
    </source>
</evidence>
<keyword evidence="2" id="KW-0326">Glycosidase</keyword>
<feature type="active site" description="Nucleophile" evidence="3">
    <location>
        <position position="98"/>
    </location>
</feature>
<dbReference type="PROSITE" id="PS51762">
    <property type="entry name" value="GH16_2"/>
    <property type="match status" value="1"/>
</dbReference>
<sequence length="250" mass="27168">MGRSYLLVFLVIAALASLAIANFHDEWAAEGEPQNAKYADDANGVSLSLVNSSSGCRLRTKTPFLYGSISSLIKLVPGDSAGTVTAFYASTVGSSHDEIDFEFIGNEAGKPYTFHTNLYATNVGNKEVEFKPWFDPTAGFHNYTISWSSCMVVWYVDGIPIRVFRNEARNDVAYPTSRPMYSYVSIWASTGAWTTHGGQVKTDWSKAPFVANFHNVNLDVRGSGPPAELGGHVAAGHRSHAAPPPTIRRG</sequence>
<dbReference type="Proteomes" id="UP000324897">
    <property type="component" value="Unassembled WGS sequence"/>
</dbReference>
<keyword evidence="8" id="KW-1185">Reference proteome</keyword>
<keyword evidence="5" id="KW-0732">Signal</keyword>
<dbReference type="Gene3D" id="2.60.120.200">
    <property type="match status" value="1"/>
</dbReference>
<dbReference type="Gramene" id="TVU16847">
    <property type="protein sequence ID" value="TVU16847"/>
    <property type="gene ID" value="EJB05_37004"/>
</dbReference>
<dbReference type="PIRSF" id="PIRSF005604">
    <property type="entry name" value="XET"/>
    <property type="match status" value="1"/>
</dbReference>
<dbReference type="EMBL" id="RWGY01000030">
    <property type="protein sequence ID" value="TVU16847.1"/>
    <property type="molecule type" value="Genomic_DNA"/>
</dbReference>
<gene>
    <name evidence="7" type="ORF">EJB05_37004</name>
</gene>
<dbReference type="AlphaFoldDB" id="A0A5J9U096"/>
<keyword evidence="1" id="KW-0378">Hydrolase</keyword>
<dbReference type="InterPro" id="IPR016455">
    <property type="entry name" value="XTH"/>
</dbReference>
<accession>A0A5J9U096</accession>
<evidence type="ECO:0000256" key="2">
    <source>
        <dbReference type="ARBA" id="ARBA00023295"/>
    </source>
</evidence>
<organism evidence="7 8">
    <name type="scientific">Eragrostis curvula</name>
    <name type="common">weeping love grass</name>
    <dbReference type="NCBI Taxonomy" id="38414"/>
    <lineage>
        <taxon>Eukaryota</taxon>
        <taxon>Viridiplantae</taxon>
        <taxon>Streptophyta</taxon>
        <taxon>Embryophyta</taxon>
        <taxon>Tracheophyta</taxon>
        <taxon>Spermatophyta</taxon>
        <taxon>Magnoliopsida</taxon>
        <taxon>Liliopsida</taxon>
        <taxon>Poales</taxon>
        <taxon>Poaceae</taxon>
        <taxon>PACMAD clade</taxon>
        <taxon>Chloridoideae</taxon>
        <taxon>Eragrostideae</taxon>
        <taxon>Eragrostidinae</taxon>
        <taxon>Eragrostis</taxon>
    </lineage>
</organism>
<dbReference type="GO" id="GO:0042546">
    <property type="term" value="P:cell wall biogenesis"/>
    <property type="evidence" value="ECO:0007669"/>
    <property type="project" value="InterPro"/>
</dbReference>
<feature type="domain" description="GH16" evidence="6">
    <location>
        <begin position="1"/>
        <end position="213"/>
    </location>
</feature>
<evidence type="ECO:0000313" key="7">
    <source>
        <dbReference type="EMBL" id="TVU16847.1"/>
    </source>
</evidence>
<dbReference type="PANTHER" id="PTHR31062">
    <property type="entry name" value="XYLOGLUCAN ENDOTRANSGLUCOSYLASE/HYDROLASE PROTEIN 8-RELATED"/>
    <property type="match status" value="1"/>
</dbReference>
<feature type="signal peptide" evidence="5">
    <location>
        <begin position="1"/>
        <end position="21"/>
    </location>
</feature>
<feature type="chain" id="PRO_5023825590" description="GH16 domain-containing protein" evidence="5">
    <location>
        <begin position="22"/>
        <end position="250"/>
    </location>
</feature>
<dbReference type="GO" id="GO:0004553">
    <property type="term" value="F:hydrolase activity, hydrolyzing O-glycosyl compounds"/>
    <property type="evidence" value="ECO:0007669"/>
    <property type="project" value="InterPro"/>
</dbReference>
<dbReference type="GO" id="GO:0010411">
    <property type="term" value="P:xyloglucan metabolic process"/>
    <property type="evidence" value="ECO:0007669"/>
    <property type="project" value="InterPro"/>
</dbReference>
<evidence type="ECO:0000256" key="5">
    <source>
        <dbReference type="SAM" id="SignalP"/>
    </source>
</evidence>
<feature type="non-terminal residue" evidence="7">
    <location>
        <position position="1"/>
    </location>
</feature>
<comment type="caution">
    <text evidence="7">The sequence shown here is derived from an EMBL/GenBank/DDBJ whole genome shotgun (WGS) entry which is preliminary data.</text>
</comment>
<dbReference type="GO" id="GO:0016762">
    <property type="term" value="F:xyloglucan:xyloglucosyl transferase activity"/>
    <property type="evidence" value="ECO:0007669"/>
    <property type="project" value="InterPro"/>
</dbReference>
<dbReference type="InterPro" id="IPR000757">
    <property type="entry name" value="Beta-glucanase-like"/>
</dbReference>
<feature type="active site" description="Proton donor" evidence="3">
    <location>
        <position position="102"/>
    </location>
</feature>
<dbReference type="Pfam" id="PF00722">
    <property type="entry name" value="Glyco_hydro_16"/>
    <property type="match status" value="1"/>
</dbReference>
<evidence type="ECO:0000256" key="1">
    <source>
        <dbReference type="ARBA" id="ARBA00022801"/>
    </source>
</evidence>